<name>A0ABS5JZ89_9BACT</name>
<dbReference type="Proteomes" id="UP000708576">
    <property type="component" value="Unassembled WGS sequence"/>
</dbReference>
<evidence type="ECO:0000256" key="1">
    <source>
        <dbReference type="ARBA" id="ARBA00009460"/>
    </source>
</evidence>
<comment type="caution">
    <text evidence="3">The sequence shown here is derived from an EMBL/GenBank/DDBJ whole genome shotgun (WGS) entry which is preliminary data.</text>
</comment>
<dbReference type="Gene3D" id="3.90.1200.10">
    <property type="match status" value="1"/>
</dbReference>
<dbReference type="RefSeq" id="WP_212217656.1">
    <property type="nucleotide sequence ID" value="NZ_JAGUCO010000020.1"/>
</dbReference>
<dbReference type="Gene3D" id="3.30.200.20">
    <property type="entry name" value="Phosphorylase Kinase, domain 1"/>
    <property type="match status" value="1"/>
</dbReference>
<gene>
    <name evidence="3" type="ORF">KEM10_18190</name>
</gene>
<dbReference type="PANTHER" id="PTHR12149">
    <property type="entry name" value="FRUCTOSAMINE 3 KINASE-RELATED PROTEIN"/>
    <property type="match status" value="1"/>
</dbReference>
<keyword evidence="2" id="KW-0808">Transferase</keyword>
<dbReference type="Pfam" id="PF03881">
    <property type="entry name" value="Fructosamin_kin"/>
    <property type="match status" value="1"/>
</dbReference>
<organism evidence="3 4">
    <name type="scientific">Carboxylicivirga linearis</name>
    <dbReference type="NCBI Taxonomy" id="1628157"/>
    <lineage>
        <taxon>Bacteria</taxon>
        <taxon>Pseudomonadati</taxon>
        <taxon>Bacteroidota</taxon>
        <taxon>Bacteroidia</taxon>
        <taxon>Marinilabiliales</taxon>
        <taxon>Marinilabiliaceae</taxon>
        <taxon>Carboxylicivirga</taxon>
    </lineage>
</organism>
<proteinExistence type="inferred from homology"/>
<dbReference type="EMBL" id="JAGUCO010000020">
    <property type="protein sequence ID" value="MBS2100222.1"/>
    <property type="molecule type" value="Genomic_DNA"/>
</dbReference>
<dbReference type="PIRSF" id="PIRSF006221">
    <property type="entry name" value="Ketosamine-3-kinase"/>
    <property type="match status" value="1"/>
</dbReference>
<keyword evidence="2 3" id="KW-0418">Kinase</keyword>
<comment type="similarity">
    <text evidence="1 2">Belongs to the fructosamine kinase family.</text>
</comment>
<dbReference type="GO" id="GO:0016301">
    <property type="term" value="F:kinase activity"/>
    <property type="evidence" value="ECO:0007669"/>
    <property type="project" value="UniProtKB-KW"/>
</dbReference>
<dbReference type="SUPFAM" id="SSF56112">
    <property type="entry name" value="Protein kinase-like (PK-like)"/>
    <property type="match status" value="1"/>
</dbReference>
<evidence type="ECO:0000256" key="2">
    <source>
        <dbReference type="PIRNR" id="PIRNR006221"/>
    </source>
</evidence>
<reference evidence="3 4" key="1">
    <citation type="journal article" date="2015" name="Int. J. Syst. Evol. Microbiol.">
        <title>Carboxylicivirga linearis sp. nov., isolated from a sea cucumber culture pond.</title>
        <authorList>
            <person name="Wang F.Q."/>
            <person name="Zhou Y.X."/>
            <person name="Lin X.Z."/>
            <person name="Chen G.J."/>
            <person name="Du Z.J."/>
        </authorList>
    </citation>
    <scope>NUCLEOTIDE SEQUENCE [LARGE SCALE GENOMIC DNA]</scope>
    <source>
        <strain evidence="3 4">FB218</strain>
    </source>
</reference>
<dbReference type="InterPro" id="IPR011009">
    <property type="entry name" value="Kinase-like_dom_sf"/>
</dbReference>
<protein>
    <submittedName>
        <fullName evidence="3">Fructosamine kinase family protein</fullName>
    </submittedName>
</protein>
<accession>A0ABS5JZ89</accession>
<sequence>MPDLISKIEDILQTTIVKHQSVGGGCIAQTQVIKTDDGHNYFLKAGFNNSMFRNEANGLKELSKAGCIRIPKVLAVGDDFLLLENIEQGSKSKHFFDDFGKAFAQMHRFTSDNFGFYEDNFIGSTPQLNIPETSESTNWTNFYFNKRLKYQFLLCEKNGYSDEGFKRLFAGIEKNISHILSGSKEAPSLLHGDLWGGNYMVDTNHKAVLIDPGVYYGHREADLAMTKLFGGFSPQFYQSYNQTYPLKEGYEYRQNIYLLYHVLNHLNLFGYSYKSQAEQLMRSYL</sequence>
<evidence type="ECO:0000313" key="3">
    <source>
        <dbReference type="EMBL" id="MBS2100222.1"/>
    </source>
</evidence>
<dbReference type="InterPro" id="IPR016477">
    <property type="entry name" value="Fructo-/Ketosamine-3-kinase"/>
</dbReference>
<dbReference type="PANTHER" id="PTHR12149:SF8">
    <property type="entry name" value="PROTEIN-RIBULOSAMINE 3-KINASE"/>
    <property type="match status" value="1"/>
</dbReference>
<evidence type="ECO:0000313" key="4">
    <source>
        <dbReference type="Proteomes" id="UP000708576"/>
    </source>
</evidence>
<keyword evidence="4" id="KW-1185">Reference proteome</keyword>